<feature type="domain" description="Amidohydrolase 3" evidence="1">
    <location>
        <begin position="57"/>
        <end position="535"/>
    </location>
</feature>
<dbReference type="PANTHER" id="PTHR22642:SF2">
    <property type="entry name" value="PROTEIN LONG AFTER FAR-RED 3"/>
    <property type="match status" value="1"/>
</dbReference>
<dbReference type="SUPFAM" id="SSF51338">
    <property type="entry name" value="Composite domain of metallo-dependent hydrolases"/>
    <property type="match status" value="1"/>
</dbReference>
<dbReference type="OrthoDB" id="5485695at2"/>
<dbReference type="GeneID" id="78087405"/>
<dbReference type="STRING" id="563192.HMPREF0179_01712"/>
<dbReference type="EMBL" id="ADCP02000003">
    <property type="protein sequence ID" value="EFV44518.1"/>
    <property type="molecule type" value="Genomic_DNA"/>
</dbReference>
<dbReference type="SUPFAM" id="SSF51556">
    <property type="entry name" value="Metallo-dependent hydrolases"/>
    <property type="match status" value="1"/>
</dbReference>
<dbReference type="CDD" id="cd01300">
    <property type="entry name" value="YtcJ_like"/>
    <property type="match status" value="1"/>
</dbReference>
<dbReference type="eggNOG" id="COG1574">
    <property type="taxonomic scope" value="Bacteria"/>
</dbReference>
<comment type="caution">
    <text evidence="2">The sequence shown here is derived from an EMBL/GenBank/DDBJ whole genome shotgun (WGS) entry which is preliminary data.</text>
</comment>
<gene>
    <name evidence="2" type="ORF">HMPREF0179_01712</name>
</gene>
<reference evidence="2 3" key="2">
    <citation type="submission" date="2013-04" db="EMBL/GenBank/DDBJ databases">
        <title>The Genome Sequence of Bilophila wadsworthia 3_1_6.</title>
        <authorList>
            <consortium name="The Broad Institute Genomics Platform"/>
            <person name="Earl A."/>
            <person name="Ward D."/>
            <person name="Feldgarden M."/>
            <person name="Gevers D."/>
            <person name="Sibley C."/>
            <person name="Strauss J."/>
            <person name="Allen-Vercoe E."/>
            <person name="Walker B."/>
            <person name="Young S."/>
            <person name="Zeng Q."/>
            <person name="Gargeya S."/>
            <person name="Fitzgerald M."/>
            <person name="Haas B."/>
            <person name="Abouelleil A."/>
            <person name="Allen A.W."/>
            <person name="Alvarado L."/>
            <person name="Arachchi H.M."/>
            <person name="Berlin A.M."/>
            <person name="Chapman S.B."/>
            <person name="Gainer-Dewar J."/>
            <person name="Goldberg J."/>
            <person name="Griggs A."/>
            <person name="Gujja S."/>
            <person name="Hansen M."/>
            <person name="Howarth C."/>
            <person name="Imamovic A."/>
            <person name="Ireland A."/>
            <person name="Larimer J."/>
            <person name="McCowan C."/>
            <person name="Murphy C."/>
            <person name="Pearson M."/>
            <person name="Poon T.W."/>
            <person name="Priest M."/>
            <person name="Roberts A."/>
            <person name="Saif S."/>
            <person name="Shea T."/>
            <person name="Sisk P."/>
            <person name="Sykes S."/>
            <person name="Wortman J."/>
            <person name="Nusbaum C."/>
            <person name="Birren B."/>
        </authorList>
    </citation>
    <scope>NUCLEOTIDE SEQUENCE [LARGE SCALE GENOMIC DNA]</scope>
    <source>
        <strain evidence="2 3">3_1_6</strain>
    </source>
</reference>
<organism evidence="2 3">
    <name type="scientific">Bilophila wadsworthia (strain 3_1_6)</name>
    <dbReference type="NCBI Taxonomy" id="563192"/>
    <lineage>
        <taxon>Bacteria</taxon>
        <taxon>Pseudomonadati</taxon>
        <taxon>Thermodesulfobacteriota</taxon>
        <taxon>Desulfovibrionia</taxon>
        <taxon>Desulfovibrionales</taxon>
        <taxon>Desulfovibrionaceae</taxon>
        <taxon>Bilophila</taxon>
    </lineage>
</organism>
<protein>
    <recommendedName>
        <fullName evidence="1">Amidohydrolase 3 domain-containing protein</fullName>
    </recommendedName>
</protein>
<sequence length="537" mass="59138">MFCTEKLKLYTGAKIVTLYDPMPIVEAVCVIGERIHAMGSLEDMERCAALCGEYEKIDLGGGVLYPGFIDTHSHLSMYADTFSQVYCGSRLGTVPRVLDGLREAAGNTPQDRWIVGYAYDDTGIDEKRHLTREDLDAVSTERPILVKHLSVHFCYLNSLAIEKLGYTAETRVAGGTVCLGADGRPNGILEENASYQAIAKLPATSFDETRKNMLRAVRDYNAHGFTTFMDGGIGLSGSYKTDMTAYLSLARDKALDARGYLQFMPPVLDALEPYGLWGFPSEYLSFGGVKYFTDGSIQGYTGALLEDYHSRPGYRSELVCTPEELGNLVMHYHAAGIQIAVHTNGDAAIEATLQAYERAQRALPRPDLHHIFVHAQMASDGQLRRMKACHALPTFFVRHIEVWGDGHYDTYLGPSRANRLDPAGSAVRIGLPFALHVDTPVLPVTALDSIHAAVNRISPSGRLMGADQRISPREAIKAYTVYASLFCMGEHDRGRIEPGRLADFVLLSDDLEAIDPLAINRVKVRMTLCGGRIVYQA</sequence>
<dbReference type="RefSeq" id="WP_005027200.1">
    <property type="nucleotide sequence ID" value="NZ_KE150240.1"/>
</dbReference>
<dbReference type="Gene3D" id="3.20.20.140">
    <property type="entry name" value="Metal-dependent hydrolases"/>
    <property type="match status" value="1"/>
</dbReference>
<name>E5Y699_BILW3</name>
<dbReference type="PANTHER" id="PTHR22642">
    <property type="entry name" value="IMIDAZOLONEPROPIONASE"/>
    <property type="match status" value="1"/>
</dbReference>
<dbReference type="Gene3D" id="3.10.310.70">
    <property type="match status" value="1"/>
</dbReference>
<evidence type="ECO:0000313" key="3">
    <source>
        <dbReference type="Proteomes" id="UP000006034"/>
    </source>
</evidence>
<reference evidence="2 3" key="1">
    <citation type="submission" date="2010-10" db="EMBL/GenBank/DDBJ databases">
        <authorList>
            <consortium name="The Broad Institute Genome Sequencing Platform"/>
            <person name="Ward D."/>
            <person name="Earl A."/>
            <person name="Feldgarden M."/>
            <person name="Young S.K."/>
            <person name="Gargeya S."/>
            <person name="Zeng Q."/>
            <person name="Alvarado L."/>
            <person name="Berlin A."/>
            <person name="Bochicchio J."/>
            <person name="Chapman S.B."/>
            <person name="Chen Z."/>
            <person name="Freedman E."/>
            <person name="Gellesch M."/>
            <person name="Goldberg J."/>
            <person name="Griggs A."/>
            <person name="Gujja S."/>
            <person name="Heilman E."/>
            <person name="Heiman D."/>
            <person name="Howarth C."/>
            <person name="Mehta T."/>
            <person name="Neiman D."/>
            <person name="Pearson M."/>
            <person name="Roberts A."/>
            <person name="Saif S."/>
            <person name="Shea T."/>
            <person name="Shenoy N."/>
            <person name="Sisk P."/>
            <person name="Stolte C."/>
            <person name="Sykes S."/>
            <person name="White J."/>
            <person name="Yandava C."/>
            <person name="Allen-Vercoe E."/>
            <person name="Sibley C."/>
            <person name="Ambrose C.E."/>
            <person name="Strauss J."/>
            <person name="Daigneault M."/>
            <person name="Haas B."/>
            <person name="Nusbaum C."/>
            <person name="Birren B."/>
        </authorList>
    </citation>
    <scope>NUCLEOTIDE SEQUENCE [LARGE SCALE GENOMIC DNA]</scope>
    <source>
        <strain evidence="2 3">3_1_6</strain>
    </source>
</reference>
<dbReference type="InterPro" id="IPR033932">
    <property type="entry name" value="YtcJ-like"/>
</dbReference>
<proteinExistence type="predicted"/>
<dbReference type="GO" id="GO:0016810">
    <property type="term" value="F:hydrolase activity, acting on carbon-nitrogen (but not peptide) bonds"/>
    <property type="evidence" value="ECO:0007669"/>
    <property type="project" value="InterPro"/>
</dbReference>
<dbReference type="HOGENOM" id="CLU_009942_2_0_7"/>
<evidence type="ECO:0000259" key="1">
    <source>
        <dbReference type="Pfam" id="PF07969"/>
    </source>
</evidence>
<dbReference type="Pfam" id="PF07969">
    <property type="entry name" value="Amidohydro_3"/>
    <property type="match status" value="1"/>
</dbReference>
<dbReference type="InterPro" id="IPR032466">
    <property type="entry name" value="Metal_Hydrolase"/>
</dbReference>
<dbReference type="Proteomes" id="UP000006034">
    <property type="component" value="Unassembled WGS sequence"/>
</dbReference>
<dbReference type="AlphaFoldDB" id="E5Y699"/>
<dbReference type="Gene3D" id="2.30.40.10">
    <property type="entry name" value="Urease, subunit C, domain 1"/>
    <property type="match status" value="1"/>
</dbReference>
<keyword evidence="3" id="KW-1185">Reference proteome</keyword>
<evidence type="ECO:0000313" key="2">
    <source>
        <dbReference type="EMBL" id="EFV44518.1"/>
    </source>
</evidence>
<accession>E5Y699</accession>
<dbReference type="InterPro" id="IPR013108">
    <property type="entry name" value="Amidohydro_3"/>
</dbReference>
<dbReference type="InterPro" id="IPR011059">
    <property type="entry name" value="Metal-dep_hydrolase_composite"/>
</dbReference>